<accession>A0AAE1JV55</accession>
<dbReference type="Proteomes" id="UP001293593">
    <property type="component" value="Unassembled WGS sequence"/>
</dbReference>
<evidence type="ECO:0000313" key="2">
    <source>
        <dbReference type="EMBL" id="KAK4275656.1"/>
    </source>
</evidence>
<dbReference type="AlphaFoldDB" id="A0AAE1JV55"/>
<keyword evidence="3" id="KW-1185">Reference proteome</keyword>
<sequence length="311" mass="35276">MGDRIDHSINSTGGGPYSFVLSGQNHHLISSLLPPDGNPPVYSQLYIYDTENEISNRISAVSRHSCAEQLDPNIVKLIKDCLDKNNIIVKHYRSAANIIRQNVFPDVSIRLIRSSSSIPMSNQYNLPTTSELAALIVSDFDNSYTKRDIIVRRKSGDLQRIDELHTAYLPLQYPLLFPYGNNGYDSSIEHAEETLSRTKKKKKLTPREYLAFRLMRRRTELSLILNAKKLLHQFVVDGYSMVESDRLNYIRMHQKELRVDLYSGISDAVTRGETDPSSVGRRVILPSSFTGGARYMIQNYQDAIAICVSCD</sequence>
<proteinExistence type="predicted"/>
<dbReference type="PANTHER" id="PTHR45786">
    <property type="entry name" value="DNA BINDING PROTEIN-LIKE"/>
    <property type="match status" value="1"/>
</dbReference>
<dbReference type="InterPro" id="IPR025476">
    <property type="entry name" value="Helitron_helicase-like"/>
</dbReference>
<protein>
    <recommendedName>
        <fullName evidence="1">Helitron helicase-like domain-containing protein</fullName>
    </recommendedName>
</protein>
<dbReference type="Pfam" id="PF14214">
    <property type="entry name" value="Helitron_like_N"/>
    <property type="match status" value="1"/>
</dbReference>
<dbReference type="EMBL" id="JAWXYG010000004">
    <property type="protein sequence ID" value="KAK4275656.1"/>
    <property type="molecule type" value="Genomic_DNA"/>
</dbReference>
<evidence type="ECO:0000259" key="1">
    <source>
        <dbReference type="Pfam" id="PF14214"/>
    </source>
</evidence>
<feature type="domain" description="Helitron helicase-like" evidence="1">
    <location>
        <begin position="209"/>
        <end position="309"/>
    </location>
</feature>
<organism evidence="2 3">
    <name type="scientific">Acacia crassicarpa</name>
    <name type="common">northern wattle</name>
    <dbReference type="NCBI Taxonomy" id="499986"/>
    <lineage>
        <taxon>Eukaryota</taxon>
        <taxon>Viridiplantae</taxon>
        <taxon>Streptophyta</taxon>
        <taxon>Embryophyta</taxon>
        <taxon>Tracheophyta</taxon>
        <taxon>Spermatophyta</taxon>
        <taxon>Magnoliopsida</taxon>
        <taxon>eudicotyledons</taxon>
        <taxon>Gunneridae</taxon>
        <taxon>Pentapetalae</taxon>
        <taxon>rosids</taxon>
        <taxon>fabids</taxon>
        <taxon>Fabales</taxon>
        <taxon>Fabaceae</taxon>
        <taxon>Caesalpinioideae</taxon>
        <taxon>mimosoid clade</taxon>
        <taxon>Acacieae</taxon>
        <taxon>Acacia</taxon>
    </lineage>
</organism>
<comment type="caution">
    <text evidence="2">The sequence shown here is derived from an EMBL/GenBank/DDBJ whole genome shotgun (WGS) entry which is preliminary data.</text>
</comment>
<evidence type="ECO:0000313" key="3">
    <source>
        <dbReference type="Proteomes" id="UP001293593"/>
    </source>
</evidence>
<dbReference type="PANTHER" id="PTHR45786:SF74">
    <property type="entry name" value="ATP-DEPENDENT DNA HELICASE"/>
    <property type="match status" value="1"/>
</dbReference>
<gene>
    <name evidence="2" type="ORF">QN277_018697</name>
</gene>
<name>A0AAE1JV55_9FABA</name>
<reference evidence="2" key="1">
    <citation type="submission" date="2023-10" db="EMBL/GenBank/DDBJ databases">
        <title>Chromosome-level genome of the transformable northern wattle, Acacia crassicarpa.</title>
        <authorList>
            <person name="Massaro I."/>
            <person name="Sinha N.R."/>
            <person name="Poethig S."/>
            <person name="Leichty A.R."/>
        </authorList>
    </citation>
    <scope>NUCLEOTIDE SEQUENCE</scope>
    <source>
        <strain evidence="2">Acra3RX</strain>
        <tissue evidence="2">Leaf</tissue>
    </source>
</reference>